<proteinExistence type="predicted"/>
<dbReference type="Proteomes" id="UP001162162">
    <property type="component" value="Unassembled WGS sequence"/>
</dbReference>
<comment type="caution">
    <text evidence="1">The sequence shown here is derived from an EMBL/GenBank/DDBJ whole genome shotgun (WGS) entry which is preliminary data.</text>
</comment>
<organism evidence="1 2">
    <name type="scientific">Aromia moschata</name>
    <dbReference type="NCBI Taxonomy" id="1265417"/>
    <lineage>
        <taxon>Eukaryota</taxon>
        <taxon>Metazoa</taxon>
        <taxon>Ecdysozoa</taxon>
        <taxon>Arthropoda</taxon>
        <taxon>Hexapoda</taxon>
        <taxon>Insecta</taxon>
        <taxon>Pterygota</taxon>
        <taxon>Neoptera</taxon>
        <taxon>Endopterygota</taxon>
        <taxon>Coleoptera</taxon>
        <taxon>Polyphaga</taxon>
        <taxon>Cucujiformia</taxon>
        <taxon>Chrysomeloidea</taxon>
        <taxon>Cerambycidae</taxon>
        <taxon>Cerambycinae</taxon>
        <taxon>Callichromatini</taxon>
        <taxon>Aromia</taxon>
    </lineage>
</organism>
<dbReference type="AlphaFoldDB" id="A0AAV8X9A9"/>
<protein>
    <submittedName>
        <fullName evidence="1">Uncharacterized protein</fullName>
    </submittedName>
</protein>
<reference evidence="1" key="1">
    <citation type="journal article" date="2023" name="Insect Mol. Biol.">
        <title>Genome sequencing provides insights into the evolution of gene families encoding plant cell wall-degrading enzymes in longhorned beetles.</title>
        <authorList>
            <person name="Shin N.R."/>
            <person name="Okamura Y."/>
            <person name="Kirsch R."/>
            <person name="Pauchet Y."/>
        </authorList>
    </citation>
    <scope>NUCLEOTIDE SEQUENCE</scope>
    <source>
        <strain evidence="1">AMC_N1</strain>
    </source>
</reference>
<sequence>MLSFHWGFEARNRNRLISDIGAVGRLGNNGDVCLDECNLPRGKVEYLSLFASVKEVFGLKRLHCIRVTYLKIKFCSVKEVFPRMADDGQLYAFELGASGWTSASRRIFSRGCACT</sequence>
<accession>A0AAV8X9A9</accession>
<dbReference type="EMBL" id="JAPWTK010000919">
    <property type="protein sequence ID" value="KAJ8935211.1"/>
    <property type="molecule type" value="Genomic_DNA"/>
</dbReference>
<evidence type="ECO:0000313" key="1">
    <source>
        <dbReference type="EMBL" id="KAJ8935211.1"/>
    </source>
</evidence>
<gene>
    <name evidence="1" type="ORF">NQ318_017127</name>
</gene>
<keyword evidence="2" id="KW-1185">Reference proteome</keyword>
<name>A0AAV8X9A9_9CUCU</name>
<evidence type="ECO:0000313" key="2">
    <source>
        <dbReference type="Proteomes" id="UP001162162"/>
    </source>
</evidence>